<keyword evidence="5" id="KW-0812">Transmembrane</keyword>
<dbReference type="GO" id="GO:0050660">
    <property type="term" value="F:flavin adenine dinucleotide binding"/>
    <property type="evidence" value="ECO:0007669"/>
    <property type="project" value="TreeGrafter"/>
</dbReference>
<feature type="transmembrane region" description="Helical" evidence="5">
    <location>
        <begin position="398"/>
        <end position="418"/>
    </location>
</feature>
<dbReference type="EMBL" id="JADGJH010001983">
    <property type="protein sequence ID" value="KAJ3105802.1"/>
    <property type="molecule type" value="Genomic_DNA"/>
</dbReference>
<keyword evidence="3" id="KW-0274">FAD</keyword>
<reference evidence="7" key="1">
    <citation type="submission" date="2020-05" db="EMBL/GenBank/DDBJ databases">
        <title>Phylogenomic resolution of chytrid fungi.</title>
        <authorList>
            <person name="Stajich J.E."/>
            <person name="Amses K."/>
            <person name="Simmons R."/>
            <person name="Seto K."/>
            <person name="Myers J."/>
            <person name="Bonds A."/>
            <person name="Quandt C.A."/>
            <person name="Barry K."/>
            <person name="Liu P."/>
            <person name="Grigoriev I."/>
            <person name="Longcore J.E."/>
            <person name="James T.Y."/>
        </authorList>
    </citation>
    <scope>NUCLEOTIDE SEQUENCE</scope>
    <source>
        <strain evidence="7">JEL0513</strain>
    </source>
</reference>
<dbReference type="PRINTS" id="PR00368">
    <property type="entry name" value="FADPNR"/>
</dbReference>
<dbReference type="PANTHER" id="PTHR43735:SF3">
    <property type="entry name" value="FERROPTOSIS SUPPRESSOR PROTEIN 1"/>
    <property type="match status" value="1"/>
</dbReference>
<comment type="similarity">
    <text evidence="1">Belongs to the FAD-dependent oxidoreductase family.</text>
</comment>
<evidence type="ECO:0000259" key="6">
    <source>
        <dbReference type="Pfam" id="PF07992"/>
    </source>
</evidence>
<dbReference type="Proteomes" id="UP001211907">
    <property type="component" value="Unassembled WGS sequence"/>
</dbReference>
<keyword evidence="4" id="KW-0560">Oxidoreductase</keyword>
<dbReference type="PANTHER" id="PTHR43735">
    <property type="entry name" value="APOPTOSIS-INDUCING FACTOR 1"/>
    <property type="match status" value="1"/>
</dbReference>
<evidence type="ECO:0000256" key="2">
    <source>
        <dbReference type="ARBA" id="ARBA00022630"/>
    </source>
</evidence>
<dbReference type="Gene3D" id="3.50.50.100">
    <property type="match status" value="1"/>
</dbReference>
<dbReference type="Pfam" id="PF07992">
    <property type="entry name" value="Pyr_redox_2"/>
    <property type="match status" value="1"/>
</dbReference>
<dbReference type="SUPFAM" id="SSF51905">
    <property type="entry name" value="FAD/NAD(P)-binding domain"/>
    <property type="match status" value="1"/>
</dbReference>
<evidence type="ECO:0000256" key="1">
    <source>
        <dbReference type="ARBA" id="ARBA00006442"/>
    </source>
</evidence>
<dbReference type="AlphaFoldDB" id="A0AAD5SWI1"/>
<evidence type="ECO:0000313" key="7">
    <source>
        <dbReference type="EMBL" id="KAJ3105802.1"/>
    </source>
</evidence>
<keyword evidence="5" id="KW-0472">Membrane</keyword>
<evidence type="ECO:0000256" key="4">
    <source>
        <dbReference type="ARBA" id="ARBA00023002"/>
    </source>
</evidence>
<keyword evidence="2" id="KW-0285">Flavoprotein</keyword>
<feature type="domain" description="FAD/NAD(P)-binding" evidence="6">
    <location>
        <begin position="6"/>
        <end position="289"/>
    </location>
</feature>
<accession>A0AAD5SWI1</accession>
<keyword evidence="5" id="KW-1133">Transmembrane helix</keyword>
<dbReference type="GO" id="GO:0005737">
    <property type="term" value="C:cytoplasm"/>
    <property type="evidence" value="ECO:0007669"/>
    <property type="project" value="TreeGrafter"/>
</dbReference>
<proteinExistence type="inferred from homology"/>
<dbReference type="InterPro" id="IPR023753">
    <property type="entry name" value="FAD/NAD-binding_dom"/>
</dbReference>
<comment type="caution">
    <text evidence="7">The sequence shown here is derived from an EMBL/GenBank/DDBJ whole genome shotgun (WGS) entry which is preliminary data.</text>
</comment>
<keyword evidence="8" id="KW-1185">Reference proteome</keyword>
<evidence type="ECO:0000256" key="3">
    <source>
        <dbReference type="ARBA" id="ARBA00022827"/>
    </source>
</evidence>
<name>A0AAD5SWI1_9FUNG</name>
<gene>
    <name evidence="7" type="ORF">HK100_003819</name>
</gene>
<protein>
    <recommendedName>
        <fullName evidence="6">FAD/NAD(P)-binding domain-containing protein</fullName>
    </recommendedName>
</protein>
<evidence type="ECO:0000256" key="5">
    <source>
        <dbReference type="SAM" id="Phobius"/>
    </source>
</evidence>
<dbReference type="InterPro" id="IPR036188">
    <property type="entry name" value="FAD/NAD-bd_sf"/>
</dbReference>
<dbReference type="GO" id="GO:0004174">
    <property type="term" value="F:electron-transferring-flavoprotein dehydrogenase activity"/>
    <property type="evidence" value="ECO:0007669"/>
    <property type="project" value="TreeGrafter"/>
</dbReference>
<organism evidence="7 8">
    <name type="scientific">Physocladia obscura</name>
    <dbReference type="NCBI Taxonomy" id="109957"/>
    <lineage>
        <taxon>Eukaryota</taxon>
        <taxon>Fungi</taxon>
        <taxon>Fungi incertae sedis</taxon>
        <taxon>Chytridiomycota</taxon>
        <taxon>Chytridiomycota incertae sedis</taxon>
        <taxon>Chytridiomycetes</taxon>
        <taxon>Chytridiales</taxon>
        <taxon>Chytriomycetaceae</taxon>
        <taxon>Physocladia</taxon>
    </lineage>
</organism>
<dbReference type="PRINTS" id="PR00411">
    <property type="entry name" value="PNDRDTASEI"/>
</dbReference>
<evidence type="ECO:0000313" key="8">
    <source>
        <dbReference type="Proteomes" id="UP001211907"/>
    </source>
</evidence>
<sequence length="420" mass="44339">MSSVPTIVVIGASYAGSAVVKSLDTSLKTKANIILIEEKESAYSTVSGLRATVEPGFAEHTWIPLDKIFVHNKASKVLHARVKGVTSSSVTLSTGENVSFDFLVVATGAVYGAPAGTQFTYVKDHVAQSEKIISAIQKADSVAIIGGGVVGLEFAGEIATDYPSKKVTIIHSGSVLIDKLKPTAATTAEINSQLASLGVKVLLNQKVVPKHGNSILPNGATFNLSRQSVHTASGETIESDVQFVATGVIKPNSEFIASLNVLDEFGYIKVEPTGQVKGYPKIYALGDVSNLDIGKLAYLAGSVQGPLVAANIATLIKNPNATTLQKYTPAVPGQFVVASIGRFGGFLQTPVGTFGAWLVALIKANRLLLKRTHESYNQTLRYKGIGNKVKNPHKSSSFGFVVPIAAVATFIAVGYTYFTR</sequence>